<dbReference type="HOGENOM" id="CLU_892909_0_0_1"/>
<dbReference type="InParanoid" id="F6WR24"/>
<evidence type="ECO:0000313" key="2">
    <source>
        <dbReference type="Ensembl" id="ENSCINP00000028302.2"/>
    </source>
</evidence>
<evidence type="ECO:0000313" key="3">
    <source>
        <dbReference type="Proteomes" id="UP000008144"/>
    </source>
</evidence>
<reference evidence="3" key="1">
    <citation type="journal article" date="2002" name="Science">
        <title>The draft genome of Ciona intestinalis: insights into chordate and vertebrate origins.</title>
        <authorList>
            <person name="Dehal P."/>
            <person name="Satou Y."/>
            <person name="Campbell R.K."/>
            <person name="Chapman J."/>
            <person name="Degnan B."/>
            <person name="De Tomaso A."/>
            <person name="Davidson B."/>
            <person name="Di Gregorio A."/>
            <person name="Gelpke M."/>
            <person name="Goodstein D.M."/>
            <person name="Harafuji N."/>
            <person name="Hastings K.E."/>
            <person name="Ho I."/>
            <person name="Hotta K."/>
            <person name="Huang W."/>
            <person name="Kawashima T."/>
            <person name="Lemaire P."/>
            <person name="Martinez D."/>
            <person name="Meinertzhagen I.A."/>
            <person name="Necula S."/>
            <person name="Nonaka M."/>
            <person name="Putnam N."/>
            <person name="Rash S."/>
            <person name="Saiga H."/>
            <person name="Satake M."/>
            <person name="Terry A."/>
            <person name="Yamada L."/>
            <person name="Wang H.G."/>
            <person name="Awazu S."/>
            <person name="Azumi K."/>
            <person name="Boore J."/>
            <person name="Branno M."/>
            <person name="Chin-Bow S."/>
            <person name="DeSantis R."/>
            <person name="Doyle S."/>
            <person name="Francino P."/>
            <person name="Keys D.N."/>
            <person name="Haga S."/>
            <person name="Hayashi H."/>
            <person name="Hino K."/>
            <person name="Imai K.S."/>
            <person name="Inaba K."/>
            <person name="Kano S."/>
            <person name="Kobayashi K."/>
            <person name="Kobayashi M."/>
            <person name="Lee B.I."/>
            <person name="Makabe K.W."/>
            <person name="Manohar C."/>
            <person name="Matassi G."/>
            <person name="Medina M."/>
            <person name="Mochizuki Y."/>
            <person name="Mount S."/>
            <person name="Morishita T."/>
            <person name="Miura S."/>
            <person name="Nakayama A."/>
            <person name="Nishizaka S."/>
            <person name="Nomoto H."/>
            <person name="Ohta F."/>
            <person name="Oishi K."/>
            <person name="Rigoutsos I."/>
            <person name="Sano M."/>
            <person name="Sasaki A."/>
            <person name="Sasakura Y."/>
            <person name="Shoguchi E."/>
            <person name="Shin-i T."/>
            <person name="Spagnuolo A."/>
            <person name="Stainier D."/>
            <person name="Suzuki M.M."/>
            <person name="Tassy O."/>
            <person name="Takatori N."/>
            <person name="Tokuoka M."/>
            <person name="Yagi K."/>
            <person name="Yoshizaki F."/>
            <person name="Wada S."/>
            <person name="Zhang C."/>
            <person name="Hyatt P.D."/>
            <person name="Larimer F."/>
            <person name="Detter C."/>
            <person name="Doggett N."/>
            <person name="Glavina T."/>
            <person name="Hawkins T."/>
            <person name="Richardson P."/>
            <person name="Lucas S."/>
            <person name="Kohara Y."/>
            <person name="Levine M."/>
            <person name="Satoh N."/>
            <person name="Rokhsar D.S."/>
        </authorList>
    </citation>
    <scope>NUCLEOTIDE SEQUENCE [LARGE SCALE GENOMIC DNA]</scope>
</reference>
<name>F6WR24_CIOIN</name>
<reference evidence="2" key="2">
    <citation type="submission" date="2025-08" db="UniProtKB">
        <authorList>
            <consortium name="Ensembl"/>
        </authorList>
    </citation>
    <scope>IDENTIFICATION</scope>
</reference>
<dbReference type="Proteomes" id="UP000008144">
    <property type="component" value="Unassembled WGS sequence"/>
</dbReference>
<dbReference type="GeneTree" id="ENSGT00530000065389"/>
<evidence type="ECO:0000256" key="1">
    <source>
        <dbReference type="SAM" id="SignalP"/>
    </source>
</evidence>
<protein>
    <submittedName>
        <fullName evidence="2">Uncharacterized protein</fullName>
    </submittedName>
</protein>
<dbReference type="Ensembl" id="ENSCINT00000028548.2">
    <property type="protein sequence ID" value="ENSCINP00000028302.2"/>
    <property type="gene ID" value="ENSCING00000016286.2"/>
</dbReference>
<keyword evidence="1" id="KW-0732">Signal</keyword>
<reference evidence="2" key="3">
    <citation type="submission" date="2025-09" db="UniProtKB">
        <authorList>
            <consortium name="Ensembl"/>
        </authorList>
    </citation>
    <scope>IDENTIFICATION</scope>
</reference>
<dbReference type="AlphaFoldDB" id="F6WR24"/>
<proteinExistence type="predicted"/>
<feature type="signal peptide" evidence="1">
    <location>
        <begin position="1"/>
        <end position="26"/>
    </location>
</feature>
<keyword evidence="3" id="KW-1185">Reference proteome</keyword>
<organism evidence="2 3">
    <name type="scientific">Ciona intestinalis</name>
    <name type="common">Transparent sea squirt</name>
    <name type="synonym">Ascidia intestinalis</name>
    <dbReference type="NCBI Taxonomy" id="7719"/>
    <lineage>
        <taxon>Eukaryota</taxon>
        <taxon>Metazoa</taxon>
        <taxon>Chordata</taxon>
        <taxon>Tunicata</taxon>
        <taxon>Ascidiacea</taxon>
        <taxon>Phlebobranchia</taxon>
        <taxon>Cionidae</taxon>
        <taxon>Ciona</taxon>
    </lineage>
</organism>
<feature type="chain" id="PRO_5003345535" evidence="1">
    <location>
        <begin position="27"/>
        <end position="312"/>
    </location>
</feature>
<sequence length="312" mass="35680">MNRHGLTAAWMCVMIINNFNLDCVQAFGIRLCRNVTVRETKAIDFSYKVSVNISDELVFIVTASWDLWNPKNVSLDGFLYLFLKVNNQIMDDKVSLPTTDHCNPGANHFWVTTSNTSVCSQVEGCNSTYQCLCDVNCQLTRSTPPCRSLEYWMSQGWRSVPGHYRSVSFIVEYFSFYDFDVTPYYRQYIGNNSGQHLNRLYRNLPPLNNCAQLVQQQSGKSFAESQDICCNLTQPLARNITFSQPILDYVKDTINITVTWLPPITRDLLSFFSVRVEFKDPSEWISPGPRTVGSPQNISFNYSNVYLGDCDS</sequence>
<accession>F6WR24</accession>